<dbReference type="AlphaFoldDB" id="A0A8K0R115"/>
<accession>A0A8K0R115</accession>
<organism evidence="1 2">
    <name type="scientific">Paraphoma chrysanthemicola</name>
    <dbReference type="NCBI Taxonomy" id="798071"/>
    <lineage>
        <taxon>Eukaryota</taxon>
        <taxon>Fungi</taxon>
        <taxon>Dikarya</taxon>
        <taxon>Ascomycota</taxon>
        <taxon>Pezizomycotina</taxon>
        <taxon>Dothideomycetes</taxon>
        <taxon>Pleosporomycetidae</taxon>
        <taxon>Pleosporales</taxon>
        <taxon>Pleosporineae</taxon>
        <taxon>Phaeosphaeriaceae</taxon>
        <taxon>Paraphoma</taxon>
    </lineage>
</organism>
<proteinExistence type="predicted"/>
<evidence type="ECO:0000313" key="2">
    <source>
        <dbReference type="Proteomes" id="UP000813461"/>
    </source>
</evidence>
<sequence>MDDRQVLFYNLCLVSRRLNSITTTYLYRSPRVHWLSHADVWFFTGRLARTLLYRPVLRNMVRNLELFLPDYSGRNLISRCLAGDVRAEVASLAFDTTQWEQALVRKELYAWAALLILLTPRLLVLSISASTVRNLHKRDHATCFVDIVTGLYFSHVVDCTLRSGLTTIRNLTLHAIEPTLPLCALPSLQTLEIETQFALPELDPGLETFFFSDLVYHHLASSFFAAPDYISVERDDLRSFIEKCKKLNNVGLYYKALGVQWESGPSPYQASYANLAEVLYPVASTLEHLNLTCQARDKPINRAWLRQVEPLESLTRLYSLKSLNVFGEALHRPYERNPYYRIAQLPSTIEHLWIQRPTLGLLEDVNGILKHRSSPLPHLSQIALRYEPDEDLPTPRELFESKQREELLKIGLFVPVYWSSIDHSPSGFEWRDASRIQGLEDGMMRIE</sequence>
<dbReference type="EMBL" id="JAGMVJ010000013">
    <property type="protein sequence ID" value="KAH7083830.1"/>
    <property type="molecule type" value="Genomic_DNA"/>
</dbReference>
<comment type="caution">
    <text evidence="1">The sequence shown here is derived from an EMBL/GenBank/DDBJ whole genome shotgun (WGS) entry which is preliminary data.</text>
</comment>
<protein>
    <submittedName>
        <fullName evidence="1">Uncharacterized protein</fullName>
    </submittedName>
</protein>
<dbReference type="Proteomes" id="UP000813461">
    <property type="component" value="Unassembled WGS sequence"/>
</dbReference>
<evidence type="ECO:0000313" key="1">
    <source>
        <dbReference type="EMBL" id="KAH7083830.1"/>
    </source>
</evidence>
<reference evidence="1" key="1">
    <citation type="journal article" date="2021" name="Nat. Commun.">
        <title>Genetic determinants of endophytism in the Arabidopsis root mycobiome.</title>
        <authorList>
            <person name="Mesny F."/>
            <person name="Miyauchi S."/>
            <person name="Thiergart T."/>
            <person name="Pickel B."/>
            <person name="Atanasova L."/>
            <person name="Karlsson M."/>
            <person name="Huettel B."/>
            <person name="Barry K.W."/>
            <person name="Haridas S."/>
            <person name="Chen C."/>
            <person name="Bauer D."/>
            <person name="Andreopoulos W."/>
            <person name="Pangilinan J."/>
            <person name="LaButti K."/>
            <person name="Riley R."/>
            <person name="Lipzen A."/>
            <person name="Clum A."/>
            <person name="Drula E."/>
            <person name="Henrissat B."/>
            <person name="Kohler A."/>
            <person name="Grigoriev I.V."/>
            <person name="Martin F.M."/>
            <person name="Hacquard S."/>
        </authorList>
    </citation>
    <scope>NUCLEOTIDE SEQUENCE</scope>
    <source>
        <strain evidence="1">MPI-SDFR-AT-0120</strain>
    </source>
</reference>
<name>A0A8K0R115_9PLEO</name>
<keyword evidence="2" id="KW-1185">Reference proteome</keyword>
<gene>
    <name evidence="1" type="ORF">FB567DRAFT_604908</name>
</gene>
<dbReference type="OrthoDB" id="2520703at2759"/>